<name>A0A0E9X0T3_ANGAN</name>
<protein>
    <submittedName>
        <fullName evidence="2">Uncharacterized protein</fullName>
    </submittedName>
</protein>
<dbReference type="EMBL" id="GBXM01012506">
    <property type="protein sequence ID" value="JAH96071.1"/>
    <property type="molecule type" value="Transcribed_RNA"/>
</dbReference>
<feature type="signal peptide" evidence="1">
    <location>
        <begin position="1"/>
        <end position="21"/>
    </location>
</feature>
<reference evidence="2" key="2">
    <citation type="journal article" date="2015" name="Fish Shellfish Immunol.">
        <title>Early steps in the European eel (Anguilla anguilla)-Vibrio vulnificus interaction in the gills: Role of the RtxA13 toxin.</title>
        <authorList>
            <person name="Callol A."/>
            <person name="Pajuelo D."/>
            <person name="Ebbesson L."/>
            <person name="Teles M."/>
            <person name="MacKenzie S."/>
            <person name="Amaro C."/>
        </authorList>
    </citation>
    <scope>NUCLEOTIDE SEQUENCE</scope>
</reference>
<accession>A0A0E9X0T3</accession>
<evidence type="ECO:0000313" key="2">
    <source>
        <dbReference type="EMBL" id="JAH96071.1"/>
    </source>
</evidence>
<reference evidence="2" key="1">
    <citation type="submission" date="2014-11" db="EMBL/GenBank/DDBJ databases">
        <authorList>
            <person name="Amaro Gonzalez C."/>
        </authorList>
    </citation>
    <scope>NUCLEOTIDE SEQUENCE</scope>
</reference>
<feature type="chain" id="PRO_5002435146" evidence="1">
    <location>
        <begin position="22"/>
        <end position="90"/>
    </location>
</feature>
<dbReference type="AlphaFoldDB" id="A0A0E9X0T3"/>
<proteinExistence type="predicted"/>
<sequence>MLLETCSFNLAFVVELHQCTALYVAEVWHTYQTFLRHFTNLTKFHIQSGSLMCTPLKWPLEGAGHQTGTSELVIPAVSALFCFKPNGYWA</sequence>
<evidence type="ECO:0000256" key="1">
    <source>
        <dbReference type="SAM" id="SignalP"/>
    </source>
</evidence>
<keyword evidence="1" id="KW-0732">Signal</keyword>
<organism evidence="2">
    <name type="scientific">Anguilla anguilla</name>
    <name type="common">European freshwater eel</name>
    <name type="synonym">Muraena anguilla</name>
    <dbReference type="NCBI Taxonomy" id="7936"/>
    <lineage>
        <taxon>Eukaryota</taxon>
        <taxon>Metazoa</taxon>
        <taxon>Chordata</taxon>
        <taxon>Craniata</taxon>
        <taxon>Vertebrata</taxon>
        <taxon>Euteleostomi</taxon>
        <taxon>Actinopterygii</taxon>
        <taxon>Neopterygii</taxon>
        <taxon>Teleostei</taxon>
        <taxon>Anguilliformes</taxon>
        <taxon>Anguillidae</taxon>
        <taxon>Anguilla</taxon>
    </lineage>
</organism>